<dbReference type="RefSeq" id="WP_051844451.1">
    <property type="nucleotide sequence ID" value="NZ_BNBC01000023.1"/>
</dbReference>
<dbReference type="PANTHER" id="PTHR30055:SF234">
    <property type="entry name" value="HTH-TYPE TRANSCRIPTIONAL REGULATOR BETI"/>
    <property type="match status" value="1"/>
</dbReference>
<evidence type="ECO:0000313" key="7">
    <source>
        <dbReference type="Proteomes" id="UP000641386"/>
    </source>
</evidence>
<keyword evidence="3" id="KW-0804">Transcription</keyword>
<dbReference type="Gene3D" id="1.10.357.10">
    <property type="entry name" value="Tetracycline Repressor, domain 2"/>
    <property type="match status" value="1"/>
</dbReference>
<keyword evidence="2 4" id="KW-0238">DNA-binding</keyword>
<protein>
    <recommendedName>
        <fullName evidence="5">HTH tetR-type domain-containing protein</fullName>
    </recommendedName>
</protein>
<reference evidence="6" key="2">
    <citation type="submission" date="2020-09" db="EMBL/GenBank/DDBJ databases">
        <authorList>
            <person name="Sun Q."/>
            <person name="Ohkuma M."/>
        </authorList>
    </citation>
    <scope>NUCLEOTIDE SEQUENCE</scope>
    <source>
        <strain evidence="6">JCM 3302</strain>
    </source>
</reference>
<dbReference type="GO" id="GO:0000976">
    <property type="term" value="F:transcription cis-regulatory region binding"/>
    <property type="evidence" value="ECO:0007669"/>
    <property type="project" value="TreeGrafter"/>
</dbReference>
<evidence type="ECO:0000256" key="3">
    <source>
        <dbReference type="ARBA" id="ARBA00023163"/>
    </source>
</evidence>
<dbReference type="InterPro" id="IPR050109">
    <property type="entry name" value="HTH-type_TetR-like_transc_reg"/>
</dbReference>
<dbReference type="Pfam" id="PF00440">
    <property type="entry name" value="TetR_N"/>
    <property type="match status" value="1"/>
</dbReference>
<name>A0A919DWG2_9ACTN</name>
<dbReference type="PANTHER" id="PTHR30055">
    <property type="entry name" value="HTH-TYPE TRANSCRIPTIONAL REGULATOR RUTR"/>
    <property type="match status" value="1"/>
</dbReference>
<dbReference type="PROSITE" id="PS50977">
    <property type="entry name" value="HTH_TETR_2"/>
    <property type="match status" value="1"/>
</dbReference>
<keyword evidence="7" id="KW-1185">Reference proteome</keyword>
<proteinExistence type="predicted"/>
<evidence type="ECO:0000256" key="1">
    <source>
        <dbReference type="ARBA" id="ARBA00023015"/>
    </source>
</evidence>
<feature type="domain" description="HTH tetR-type" evidence="5">
    <location>
        <begin position="9"/>
        <end position="69"/>
    </location>
</feature>
<evidence type="ECO:0000256" key="4">
    <source>
        <dbReference type="PROSITE-ProRule" id="PRU00335"/>
    </source>
</evidence>
<evidence type="ECO:0000256" key="2">
    <source>
        <dbReference type="ARBA" id="ARBA00023125"/>
    </source>
</evidence>
<dbReference type="InterPro" id="IPR009057">
    <property type="entry name" value="Homeodomain-like_sf"/>
</dbReference>
<keyword evidence="1" id="KW-0805">Transcription regulation</keyword>
<organism evidence="6 7">
    <name type="scientific">Streptomyces spiralis</name>
    <dbReference type="NCBI Taxonomy" id="66376"/>
    <lineage>
        <taxon>Bacteria</taxon>
        <taxon>Bacillati</taxon>
        <taxon>Actinomycetota</taxon>
        <taxon>Actinomycetes</taxon>
        <taxon>Kitasatosporales</taxon>
        <taxon>Streptomycetaceae</taxon>
        <taxon>Streptomyces</taxon>
    </lineage>
</organism>
<dbReference type="SUPFAM" id="SSF46689">
    <property type="entry name" value="Homeodomain-like"/>
    <property type="match status" value="1"/>
</dbReference>
<evidence type="ECO:0000259" key="5">
    <source>
        <dbReference type="PROSITE" id="PS50977"/>
    </source>
</evidence>
<dbReference type="InterPro" id="IPR001647">
    <property type="entry name" value="HTH_TetR"/>
</dbReference>
<dbReference type="Proteomes" id="UP000641386">
    <property type="component" value="Unassembled WGS sequence"/>
</dbReference>
<accession>A0A919DWG2</accession>
<dbReference type="EMBL" id="BNBC01000023">
    <property type="protein sequence ID" value="GHE85683.1"/>
    <property type="molecule type" value="Genomic_DNA"/>
</dbReference>
<feature type="DNA-binding region" description="H-T-H motif" evidence="4">
    <location>
        <begin position="32"/>
        <end position="51"/>
    </location>
</feature>
<comment type="caution">
    <text evidence="6">The sequence shown here is derived from an EMBL/GenBank/DDBJ whole genome shotgun (WGS) entry which is preliminary data.</text>
</comment>
<dbReference type="AlphaFoldDB" id="A0A919DWG2"/>
<reference evidence="6" key="1">
    <citation type="journal article" date="2014" name="Int. J. Syst. Evol. Microbiol.">
        <title>Complete genome sequence of Corynebacterium casei LMG S-19264T (=DSM 44701T), isolated from a smear-ripened cheese.</title>
        <authorList>
            <consortium name="US DOE Joint Genome Institute (JGI-PGF)"/>
            <person name="Walter F."/>
            <person name="Albersmeier A."/>
            <person name="Kalinowski J."/>
            <person name="Ruckert C."/>
        </authorList>
    </citation>
    <scope>NUCLEOTIDE SEQUENCE</scope>
    <source>
        <strain evidence="6">JCM 3302</strain>
    </source>
</reference>
<dbReference type="GO" id="GO:0003700">
    <property type="term" value="F:DNA-binding transcription factor activity"/>
    <property type="evidence" value="ECO:0007669"/>
    <property type="project" value="TreeGrafter"/>
</dbReference>
<gene>
    <name evidence="6" type="ORF">GCM10014715_47440</name>
</gene>
<sequence>MISRREQREATRERVLGVAERLFAARGFESTTVREIAADAGVSVGTVMAVGDKAAILVELFDRRISALHRAREERGEPRPAAPSPGHLVEEIVALFGPFVDLFTSDLELARHYAATLVTGKHQAGVFDELAAVLRREIGDVLTRAGFAPEAAARGASAIHLAYLGTLFIGAGTGGADVSGPLEDFVRVVEFITESQGSEQR</sequence>
<evidence type="ECO:0000313" key="6">
    <source>
        <dbReference type="EMBL" id="GHE85683.1"/>
    </source>
</evidence>